<reference evidence="7" key="1">
    <citation type="submission" date="2016-10" db="EMBL/GenBank/DDBJ databases">
        <authorList>
            <person name="Varghese N."/>
            <person name="Submissions S."/>
        </authorList>
    </citation>
    <scope>NUCLEOTIDE SEQUENCE [LARGE SCALE GENOMIC DNA]</scope>
    <source>
        <strain evidence="7">DSM 44675</strain>
    </source>
</reference>
<keyword evidence="7" id="KW-1185">Reference proteome</keyword>
<dbReference type="PANTHER" id="PTHR30055:SF151">
    <property type="entry name" value="TRANSCRIPTIONAL REGULATORY PROTEIN"/>
    <property type="match status" value="1"/>
</dbReference>
<dbReference type="SUPFAM" id="SSF46689">
    <property type="entry name" value="Homeodomain-like"/>
    <property type="match status" value="1"/>
</dbReference>
<dbReference type="InterPro" id="IPR001647">
    <property type="entry name" value="HTH_TetR"/>
</dbReference>
<evidence type="ECO:0000256" key="3">
    <source>
        <dbReference type="ARBA" id="ARBA00023163"/>
    </source>
</evidence>
<evidence type="ECO:0000256" key="4">
    <source>
        <dbReference type="PROSITE-ProRule" id="PRU00335"/>
    </source>
</evidence>
<dbReference type="SUPFAM" id="SSF48498">
    <property type="entry name" value="Tetracyclin repressor-like, C-terminal domain"/>
    <property type="match status" value="1"/>
</dbReference>
<evidence type="ECO:0000259" key="5">
    <source>
        <dbReference type="PROSITE" id="PS50977"/>
    </source>
</evidence>
<protein>
    <submittedName>
        <fullName evidence="6">DNA-binding transcriptional regulator, AcrR family</fullName>
    </submittedName>
</protein>
<dbReference type="OrthoDB" id="5242390at2"/>
<dbReference type="AlphaFoldDB" id="A0A1H7NJ42"/>
<proteinExistence type="predicted"/>
<organism evidence="6 7">
    <name type="scientific">Rhodococcus maanshanensis</name>
    <dbReference type="NCBI Taxonomy" id="183556"/>
    <lineage>
        <taxon>Bacteria</taxon>
        <taxon>Bacillati</taxon>
        <taxon>Actinomycetota</taxon>
        <taxon>Actinomycetes</taxon>
        <taxon>Mycobacteriales</taxon>
        <taxon>Nocardiaceae</taxon>
        <taxon>Rhodococcus</taxon>
    </lineage>
</organism>
<keyword evidence="2 4" id="KW-0238">DNA-binding</keyword>
<dbReference type="Gene3D" id="1.10.357.10">
    <property type="entry name" value="Tetracycline Repressor, domain 2"/>
    <property type="match status" value="1"/>
</dbReference>
<feature type="DNA-binding region" description="H-T-H motif" evidence="4">
    <location>
        <begin position="40"/>
        <end position="59"/>
    </location>
</feature>
<dbReference type="InterPro" id="IPR009057">
    <property type="entry name" value="Homeodomain-like_sf"/>
</dbReference>
<evidence type="ECO:0000256" key="2">
    <source>
        <dbReference type="ARBA" id="ARBA00023125"/>
    </source>
</evidence>
<evidence type="ECO:0000256" key="1">
    <source>
        <dbReference type="ARBA" id="ARBA00023015"/>
    </source>
</evidence>
<dbReference type="EMBL" id="FOAW01000007">
    <property type="protein sequence ID" value="SEL23349.1"/>
    <property type="molecule type" value="Genomic_DNA"/>
</dbReference>
<dbReference type="RefSeq" id="WP_072751729.1">
    <property type="nucleotide sequence ID" value="NZ_FOAW01000007.1"/>
</dbReference>
<accession>A0A1H7NJ42</accession>
<dbReference type="Proteomes" id="UP000198677">
    <property type="component" value="Unassembled WGS sequence"/>
</dbReference>
<dbReference type="GO" id="GO:0045892">
    <property type="term" value="P:negative regulation of DNA-templated transcription"/>
    <property type="evidence" value="ECO:0007669"/>
    <property type="project" value="InterPro"/>
</dbReference>
<dbReference type="PROSITE" id="PS50977">
    <property type="entry name" value="HTH_TETR_2"/>
    <property type="match status" value="1"/>
</dbReference>
<dbReference type="GO" id="GO:0003700">
    <property type="term" value="F:DNA-binding transcription factor activity"/>
    <property type="evidence" value="ECO:0007669"/>
    <property type="project" value="TreeGrafter"/>
</dbReference>
<sequence>MSEVESTGKRERPARRAFTRDQVVDTALAILDEGGGDALSIRSVAGRLGVNPNAVYTYVASRADLEREVAERVLGQADASLLAGPTADWRDRIVDFATALRLRLLEHPAVARLLMTAPMNGPAALEVGERLLEALADGGLDPDAAARITYLVIVHVVGSVALEVAETDGRPPLAAEADRVAQRRSGFDAVDALRWPRTAAAAGVMADWISAEQFEWGLRRLLG</sequence>
<keyword evidence="3" id="KW-0804">Transcription</keyword>
<name>A0A1H7NJ42_9NOCA</name>
<keyword evidence="1" id="KW-0805">Transcription regulation</keyword>
<dbReference type="Pfam" id="PF02909">
    <property type="entry name" value="TetR_C_1"/>
    <property type="match status" value="1"/>
</dbReference>
<gene>
    <name evidence="6" type="ORF">SAMN05444583_10743</name>
</gene>
<evidence type="ECO:0000313" key="6">
    <source>
        <dbReference type="EMBL" id="SEL23349.1"/>
    </source>
</evidence>
<dbReference type="InterPro" id="IPR004111">
    <property type="entry name" value="Repressor_TetR_C"/>
</dbReference>
<dbReference type="PANTHER" id="PTHR30055">
    <property type="entry name" value="HTH-TYPE TRANSCRIPTIONAL REGULATOR RUTR"/>
    <property type="match status" value="1"/>
</dbReference>
<dbReference type="InterPro" id="IPR036271">
    <property type="entry name" value="Tet_transcr_reg_TetR-rel_C_sf"/>
</dbReference>
<feature type="domain" description="HTH tetR-type" evidence="5">
    <location>
        <begin position="17"/>
        <end position="77"/>
    </location>
</feature>
<evidence type="ECO:0000313" key="7">
    <source>
        <dbReference type="Proteomes" id="UP000198677"/>
    </source>
</evidence>
<dbReference type="InterPro" id="IPR050109">
    <property type="entry name" value="HTH-type_TetR-like_transc_reg"/>
</dbReference>
<dbReference type="GO" id="GO:0000976">
    <property type="term" value="F:transcription cis-regulatory region binding"/>
    <property type="evidence" value="ECO:0007669"/>
    <property type="project" value="TreeGrafter"/>
</dbReference>